<evidence type="ECO:0000256" key="8">
    <source>
        <dbReference type="ARBA" id="ARBA00022777"/>
    </source>
</evidence>
<dbReference type="EMBL" id="AP006496">
    <property type="protein sequence ID" value="BAM81274.1"/>
    <property type="molecule type" value="Genomic_DNA"/>
</dbReference>
<dbReference type="CDD" id="cd05144">
    <property type="entry name" value="RIO2_C"/>
    <property type="match status" value="1"/>
</dbReference>
<keyword evidence="10" id="KW-0460">Magnesium</keyword>
<dbReference type="Gene3D" id="1.10.10.10">
    <property type="entry name" value="Winged helix-like DNA-binding domain superfamily/Winged helix DNA-binding domain"/>
    <property type="match status" value="1"/>
</dbReference>
<evidence type="ECO:0000313" key="15">
    <source>
        <dbReference type="Proteomes" id="UP000007014"/>
    </source>
</evidence>
<dbReference type="SUPFAM" id="SSF56112">
    <property type="entry name" value="Protein kinase-like (PK-like)"/>
    <property type="match status" value="1"/>
</dbReference>
<dbReference type="STRING" id="280699.M1V982"/>
<dbReference type="GO" id="GO:0046872">
    <property type="term" value="F:metal ion binding"/>
    <property type="evidence" value="ECO:0007669"/>
    <property type="project" value="UniProtKB-KW"/>
</dbReference>
<dbReference type="SMART" id="SM00090">
    <property type="entry name" value="RIO"/>
    <property type="match status" value="1"/>
</dbReference>
<dbReference type="Gene3D" id="1.10.510.10">
    <property type="entry name" value="Transferase(Phosphotransferase) domain 1"/>
    <property type="match status" value="1"/>
</dbReference>
<dbReference type="GO" id="GO:0005524">
    <property type="term" value="F:ATP binding"/>
    <property type="evidence" value="ECO:0007669"/>
    <property type="project" value="UniProtKB-KW"/>
</dbReference>
<dbReference type="KEGG" id="cme:CYME_CMN167C"/>
<dbReference type="SUPFAM" id="SSF46785">
    <property type="entry name" value="Winged helix' DNA-binding domain"/>
    <property type="match status" value="1"/>
</dbReference>
<evidence type="ECO:0000256" key="7">
    <source>
        <dbReference type="ARBA" id="ARBA00022741"/>
    </source>
</evidence>
<dbReference type="HOGENOM" id="CLU_535733_0_0_1"/>
<dbReference type="Pfam" id="PF01163">
    <property type="entry name" value="RIO1"/>
    <property type="match status" value="1"/>
</dbReference>
<name>M1V982_CYAM1</name>
<comment type="catalytic activity">
    <reaction evidence="12">
        <text>L-seryl-[protein] + ATP = O-phospho-L-seryl-[protein] + ADP + H(+)</text>
        <dbReference type="Rhea" id="RHEA:17989"/>
        <dbReference type="Rhea" id="RHEA-COMP:9863"/>
        <dbReference type="Rhea" id="RHEA-COMP:11604"/>
        <dbReference type="ChEBI" id="CHEBI:15378"/>
        <dbReference type="ChEBI" id="CHEBI:29999"/>
        <dbReference type="ChEBI" id="CHEBI:30616"/>
        <dbReference type="ChEBI" id="CHEBI:83421"/>
        <dbReference type="ChEBI" id="CHEBI:456216"/>
        <dbReference type="EC" id="2.7.11.1"/>
    </reaction>
</comment>
<evidence type="ECO:0000313" key="14">
    <source>
        <dbReference type="EMBL" id="BAM81274.1"/>
    </source>
</evidence>
<comment type="similarity">
    <text evidence="2">Belongs to the protein kinase superfamily. RIO-type Ser/Thr kinase family.</text>
</comment>
<dbReference type="GeneID" id="16995373"/>
<accession>M1V982</accession>
<dbReference type="Proteomes" id="UP000007014">
    <property type="component" value="Chromosome 14"/>
</dbReference>
<dbReference type="InterPro" id="IPR036388">
    <property type="entry name" value="WH-like_DNA-bd_sf"/>
</dbReference>
<dbReference type="GO" id="GO:0004674">
    <property type="term" value="F:protein serine/threonine kinase activity"/>
    <property type="evidence" value="ECO:0007669"/>
    <property type="project" value="UniProtKB-KW"/>
</dbReference>
<dbReference type="PANTHER" id="PTHR45852">
    <property type="entry name" value="SER/THR-PROTEIN KINASE RIO2"/>
    <property type="match status" value="1"/>
</dbReference>
<dbReference type="InterPro" id="IPR018935">
    <property type="entry name" value="RIO_kinase_CS"/>
</dbReference>
<keyword evidence="7" id="KW-0547">Nucleotide-binding</keyword>
<reference evidence="14 15" key="1">
    <citation type="journal article" date="2004" name="Nature">
        <title>Genome sequence of the ultrasmall unicellular red alga Cyanidioschyzon merolae 10D.</title>
        <authorList>
            <person name="Matsuzaki M."/>
            <person name="Misumi O."/>
            <person name="Shin-i T."/>
            <person name="Maruyama S."/>
            <person name="Takahara M."/>
            <person name="Miyagishima S."/>
            <person name="Mori T."/>
            <person name="Nishida K."/>
            <person name="Yagisawa F."/>
            <person name="Nishida K."/>
            <person name="Yoshida Y."/>
            <person name="Nishimura Y."/>
            <person name="Nakao S."/>
            <person name="Kobayashi T."/>
            <person name="Momoyama Y."/>
            <person name="Higashiyama T."/>
            <person name="Minoda A."/>
            <person name="Sano M."/>
            <person name="Nomoto H."/>
            <person name="Oishi K."/>
            <person name="Hayashi H."/>
            <person name="Ohta F."/>
            <person name="Nishizaka S."/>
            <person name="Haga S."/>
            <person name="Miura S."/>
            <person name="Morishita T."/>
            <person name="Kabeya Y."/>
            <person name="Terasawa K."/>
            <person name="Suzuki Y."/>
            <person name="Ishii Y."/>
            <person name="Asakawa S."/>
            <person name="Takano H."/>
            <person name="Ohta N."/>
            <person name="Kuroiwa H."/>
            <person name="Tanaka K."/>
            <person name="Shimizu N."/>
            <person name="Sugano S."/>
            <person name="Sato N."/>
            <person name="Nozaki H."/>
            <person name="Ogasawara N."/>
            <person name="Kohara Y."/>
            <person name="Kuroiwa T."/>
        </authorList>
    </citation>
    <scope>NUCLEOTIDE SEQUENCE [LARGE SCALE GENOMIC DNA]</scope>
    <source>
        <strain evidence="14 15">10D</strain>
    </source>
</reference>
<dbReference type="InterPro" id="IPR000687">
    <property type="entry name" value="RIO_kinase"/>
</dbReference>
<keyword evidence="9" id="KW-0067">ATP-binding</keyword>
<dbReference type="PROSITE" id="PS01245">
    <property type="entry name" value="RIO1"/>
    <property type="match status" value="1"/>
</dbReference>
<dbReference type="AlphaFoldDB" id="M1V982"/>
<keyword evidence="4" id="KW-0723">Serine/threonine-protein kinase</keyword>
<evidence type="ECO:0000256" key="12">
    <source>
        <dbReference type="ARBA" id="ARBA00048679"/>
    </source>
</evidence>
<evidence type="ECO:0000256" key="10">
    <source>
        <dbReference type="ARBA" id="ARBA00022842"/>
    </source>
</evidence>
<feature type="domain" description="RIO kinase" evidence="13">
    <location>
        <begin position="37"/>
        <end position="324"/>
    </location>
</feature>
<dbReference type="InterPro" id="IPR018934">
    <property type="entry name" value="RIO_dom"/>
</dbReference>
<dbReference type="InterPro" id="IPR030484">
    <property type="entry name" value="Rio2"/>
</dbReference>
<sequence length="509" mass="56065">MRNHERVPVELVGALSGNRGARRALQVLLRHKLVHHESRPYESYRLTPLGYDYLALRALRERSSVCSVGGLIGTGKESDVHEVLGGVDGSELFVLKVHRLGRTSFRRARTKRGYCERTPFVPEEATSDVAAGSSGRLLPTVEGVSESERASEGVPADRLDGNIVRFTSQSSDRRVVANWLYLSRLAAQREYEALVFLYGQGLPVPEPIDANRHCVVQRLVQGALPLSHARSLRDPRAVFERIWEFQERLTELGLVHGDLNEFNVLVDCETEQITVIDFPQMVPLGHRDALEMLERDRRSLVSFFYNRFGLPLCIERGLLAEASSVSEHLVTARAEDVTDASNATLSLWRQADSGAEAASRPDTAGSDEATICGKQLANAVSQLASLAHMRTLGNAPYISECASASVWSGLREARDPTRFSAANGSADEASAPLREGWHGRAASVTEADVGVASARSAGVERKFDTRAISRQLQAEHARCHRKLLLREATRLGKAHPRAARRAIPTTDWS</sequence>
<dbReference type="GO" id="GO:0030490">
    <property type="term" value="P:maturation of SSU-rRNA"/>
    <property type="evidence" value="ECO:0007669"/>
    <property type="project" value="TreeGrafter"/>
</dbReference>
<dbReference type="RefSeq" id="XP_005537310.1">
    <property type="nucleotide sequence ID" value="XM_005537253.1"/>
</dbReference>
<evidence type="ECO:0000256" key="11">
    <source>
        <dbReference type="ARBA" id="ARBA00047899"/>
    </source>
</evidence>
<protein>
    <recommendedName>
        <fullName evidence="3">non-specific serine/threonine protein kinase</fullName>
        <ecNumber evidence="3">2.7.11.1</ecNumber>
    </recommendedName>
</protein>
<proteinExistence type="inferred from homology"/>
<evidence type="ECO:0000256" key="2">
    <source>
        <dbReference type="ARBA" id="ARBA00009196"/>
    </source>
</evidence>
<evidence type="ECO:0000256" key="4">
    <source>
        <dbReference type="ARBA" id="ARBA00022527"/>
    </source>
</evidence>
<dbReference type="InterPro" id="IPR011009">
    <property type="entry name" value="Kinase-like_dom_sf"/>
</dbReference>
<keyword evidence="5" id="KW-0808">Transferase</keyword>
<gene>
    <name evidence="14" type="ORF">CYME_CMN167C</name>
</gene>
<dbReference type="GO" id="GO:0030688">
    <property type="term" value="C:preribosome, small subunit precursor"/>
    <property type="evidence" value="ECO:0007669"/>
    <property type="project" value="TreeGrafter"/>
</dbReference>
<evidence type="ECO:0000256" key="9">
    <source>
        <dbReference type="ARBA" id="ARBA00022840"/>
    </source>
</evidence>
<evidence type="ECO:0000256" key="3">
    <source>
        <dbReference type="ARBA" id="ARBA00012513"/>
    </source>
</evidence>
<dbReference type="Gramene" id="CMN167CT">
    <property type="protein sequence ID" value="CMN167CT"/>
    <property type="gene ID" value="CMN167C"/>
</dbReference>
<dbReference type="EC" id="2.7.11.1" evidence="3"/>
<dbReference type="GO" id="GO:0005829">
    <property type="term" value="C:cytosol"/>
    <property type="evidence" value="ECO:0007669"/>
    <property type="project" value="TreeGrafter"/>
</dbReference>
<organism evidence="14 15">
    <name type="scientific">Cyanidioschyzon merolae (strain NIES-3377 / 10D)</name>
    <name type="common">Unicellular red alga</name>
    <dbReference type="NCBI Taxonomy" id="280699"/>
    <lineage>
        <taxon>Eukaryota</taxon>
        <taxon>Rhodophyta</taxon>
        <taxon>Bangiophyceae</taxon>
        <taxon>Cyanidiales</taxon>
        <taxon>Cyanidiaceae</taxon>
        <taxon>Cyanidioschyzon</taxon>
    </lineage>
</organism>
<comment type="catalytic activity">
    <reaction evidence="11">
        <text>L-threonyl-[protein] + ATP = O-phospho-L-threonyl-[protein] + ADP + H(+)</text>
        <dbReference type="Rhea" id="RHEA:46608"/>
        <dbReference type="Rhea" id="RHEA-COMP:11060"/>
        <dbReference type="Rhea" id="RHEA-COMP:11605"/>
        <dbReference type="ChEBI" id="CHEBI:15378"/>
        <dbReference type="ChEBI" id="CHEBI:30013"/>
        <dbReference type="ChEBI" id="CHEBI:30616"/>
        <dbReference type="ChEBI" id="CHEBI:61977"/>
        <dbReference type="ChEBI" id="CHEBI:456216"/>
        <dbReference type="EC" id="2.7.11.1"/>
    </reaction>
</comment>
<evidence type="ECO:0000256" key="1">
    <source>
        <dbReference type="ARBA" id="ARBA00001946"/>
    </source>
</evidence>
<evidence type="ECO:0000256" key="6">
    <source>
        <dbReference type="ARBA" id="ARBA00022723"/>
    </source>
</evidence>
<dbReference type="Gene3D" id="3.30.200.20">
    <property type="entry name" value="Phosphorylase Kinase, domain 1"/>
    <property type="match status" value="2"/>
</dbReference>
<keyword evidence="15" id="KW-1185">Reference proteome</keyword>
<evidence type="ECO:0000259" key="13">
    <source>
        <dbReference type="SMART" id="SM00090"/>
    </source>
</evidence>
<evidence type="ECO:0000256" key="5">
    <source>
        <dbReference type="ARBA" id="ARBA00022679"/>
    </source>
</evidence>
<keyword evidence="6" id="KW-0479">Metal-binding</keyword>
<dbReference type="InterPro" id="IPR036390">
    <property type="entry name" value="WH_DNA-bd_sf"/>
</dbReference>
<reference evidence="14 15" key="2">
    <citation type="journal article" date="2007" name="BMC Biol.">
        <title>A 100%-complete sequence reveals unusually simple genomic features in the hot-spring red alga Cyanidioschyzon merolae.</title>
        <authorList>
            <person name="Nozaki H."/>
            <person name="Takano H."/>
            <person name="Misumi O."/>
            <person name="Terasawa K."/>
            <person name="Matsuzaki M."/>
            <person name="Maruyama S."/>
            <person name="Nishida K."/>
            <person name="Yagisawa F."/>
            <person name="Yoshida Y."/>
            <person name="Fujiwara T."/>
            <person name="Takio S."/>
            <person name="Tamura K."/>
            <person name="Chung S.J."/>
            <person name="Nakamura S."/>
            <person name="Kuroiwa H."/>
            <person name="Tanaka K."/>
            <person name="Sato N."/>
            <person name="Kuroiwa T."/>
        </authorList>
    </citation>
    <scope>NUCLEOTIDE SEQUENCE [LARGE SCALE GENOMIC DNA]</scope>
    <source>
        <strain evidence="14 15">10D</strain>
    </source>
</reference>
<dbReference type="OrthoDB" id="10258631at2759"/>
<dbReference type="Pfam" id="PF09202">
    <property type="entry name" value="Rio2_N"/>
    <property type="match status" value="1"/>
</dbReference>
<keyword evidence="8" id="KW-0418">Kinase</keyword>
<dbReference type="eggNOG" id="KOG2268">
    <property type="taxonomic scope" value="Eukaryota"/>
</dbReference>
<dbReference type="PANTHER" id="PTHR45852:SF1">
    <property type="entry name" value="SERINE_THREONINE-PROTEIN KINASE RIO2"/>
    <property type="match status" value="1"/>
</dbReference>
<dbReference type="InterPro" id="IPR015285">
    <property type="entry name" value="RIO2_wHTH_N"/>
</dbReference>
<comment type="cofactor">
    <cofactor evidence="1">
        <name>Mg(2+)</name>
        <dbReference type="ChEBI" id="CHEBI:18420"/>
    </cofactor>
</comment>